<keyword evidence="1" id="KW-0732">Signal</keyword>
<dbReference type="RefSeq" id="WP_152577922.1">
    <property type="nucleotide sequence ID" value="NZ_JAATJI010000002.1"/>
</dbReference>
<dbReference type="InterPro" id="IPR016980">
    <property type="entry name" value="S-AdoMet-dep_MeTrfase_Alr7345"/>
</dbReference>
<dbReference type="SUPFAM" id="SSF53335">
    <property type="entry name" value="S-adenosyl-L-methionine-dependent methyltransferases"/>
    <property type="match status" value="1"/>
</dbReference>
<name>A0A7C9KI75_9SPHN</name>
<comment type="caution">
    <text evidence="2">The sequence shown here is derived from an EMBL/GenBank/DDBJ whole genome shotgun (WGS) entry which is preliminary data.</text>
</comment>
<gene>
    <name evidence="2" type="ORF">F3168_09315</name>
</gene>
<sequence length="234" mass="24685">MLQPVAMALVLALALPAALAAQERPAADVARDAARKPDAMVAFAGVKPGDTVADMIPGAGYFTRVFSRAVGPGGKVFAIIPAQAEAAYPEPSKAIRAMAGGGWPNVAVVSSPLDPAVVGKLDLFWTAQNYHDLHNSQTPEQVIAFNKAVFAALKPGGTYVIVDHAGRDGSGRTETKTLHRIDPAVIRSEAEAAGFRFDGESPALRNSADPRTANVFDPAIRGKTDQIAYRFRKP</sequence>
<feature type="signal peptide" evidence="1">
    <location>
        <begin position="1"/>
        <end position="20"/>
    </location>
</feature>
<feature type="chain" id="PRO_5028847899" evidence="1">
    <location>
        <begin position="21"/>
        <end position="234"/>
    </location>
</feature>
<dbReference type="Proteomes" id="UP000481327">
    <property type="component" value="Unassembled WGS sequence"/>
</dbReference>
<dbReference type="AlphaFoldDB" id="A0A7C9KI75"/>
<proteinExistence type="predicted"/>
<reference evidence="2 3" key="1">
    <citation type="submission" date="2019-09" db="EMBL/GenBank/DDBJ databases">
        <title>Polymorphobacter sp. isolated from a lake in China.</title>
        <authorList>
            <person name="Liu Z."/>
        </authorList>
    </citation>
    <scope>NUCLEOTIDE SEQUENCE [LARGE SCALE GENOMIC DNA]</scope>
    <source>
        <strain evidence="2 3">D40P</strain>
    </source>
</reference>
<organism evidence="2 3">
    <name type="scientific">Sandarakinorhabdus fusca</name>
    <dbReference type="NCBI Taxonomy" id="1439888"/>
    <lineage>
        <taxon>Bacteria</taxon>
        <taxon>Pseudomonadati</taxon>
        <taxon>Pseudomonadota</taxon>
        <taxon>Alphaproteobacteria</taxon>
        <taxon>Sphingomonadales</taxon>
        <taxon>Sphingosinicellaceae</taxon>
        <taxon>Sandarakinorhabdus</taxon>
    </lineage>
</organism>
<dbReference type="OrthoDB" id="9342567at2"/>
<dbReference type="PIRSF" id="PIRSF031679">
    <property type="entry name" value="Mtase_Alr7345_prd"/>
    <property type="match status" value="1"/>
</dbReference>
<dbReference type="GO" id="GO:0008168">
    <property type="term" value="F:methyltransferase activity"/>
    <property type="evidence" value="ECO:0007669"/>
    <property type="project" value="UniProtKB-KW"/>
</dbReference>
<dbReference type="GO" id="GO:0032259">
    <property type="term" value="P:methylation"/>
    <property type="evidence" value="ECO:0007669"/>
    <property type="project" value="UniProtKB-KW"/>
</dbReference>
<dbReference type="EMBL" id="WIOL01000003">
    <property type="protein sequence ID" value="MQT17460.1"/>
    <property type="molecule type" value="Genomic_DNA"/>
</dbReference>
<evidence type="ECO:0000313" key="2">
    <source>
        <dbReference type="EMBL" id="MQT17460.1"/>
    </source>
</evidence>
<dbReference type="InterPro" id="IPR029063">
    <property type="entry name" value="SAM-dependent_MTases_sf"/>
</dbReference>
<accession>A0A7C9KI75</accession>
<protein>
    <submittedName>
        <fullName evidence="2">Methyltransferase</fullName>
    </submittedName>
</protein>
<keyword evidence="2" id="KW-0489">Methyltransferase</keyword>
<dbReference type="Gene3D" id="3.40.50.150">
    <property type="entry name" value="Vaccinia Virus protein VP39"/>
    <property type="match status" value="1"/>
</dbReference>
<keyword evidence="3" id="KW-1185">Reference proteome</keyword>
<evidence type="ECO:0000256" key="1">
    <source>
        <dbReference type="SAM" id="SignalP"/>
    </source>
</evidence>
<keyword evidence="2" id="KW-0808">Transferase</keyword>
<evidence type="ECO:0000313" key="3">
    <source>
        <dbReference type="Proteomes" id="UP000481327"/>
    </source>
</evidence>